<accession>A0ABU2GZP2</accession>
<organism evidence="1 2">
    <name type="scientific">Gordonia westfalica</name>
    <dbReference type="NCBI Taxonomy" id="158898"/>
    <lineage>
        <taxon>Bacteria</taxon>
        <taxon>Bacillati</taxon>
        <taxon>Actinomycetota</taxon>
        <taxon>Actinomycetes</taxon>
        <taxon>Mycobacteriales</taxon>
        <taxon>Gordoniaceae</taxon>
        <taxon>Gordonia</taxon>
    </lineage>
</organism>
<name>A0ABU2GZP2_9ACTN</name>
<dbReference type="Proteomes" id="UP001265083">
    <property type="component" value="Unassembled WGS sequence"/>
</dbReference>
<evidence type="ECO:0000313" key="2">
    <source>
        <dbReference type="Proteomes" id="UP001265083"/>
    </source>
</evidence>
<reference evidence="1 2" key="1">
    <citation type="submission" date="2023-08" db="EMBL/GenBank/DDBJ databases">
        <title>Bioegradation of LLDPE and BLDPE plastic by marine bacteria from coast plastic debris.</title>
        <authorList>
            <person name="Rong Z."/>
        </authorList>
    </citation>
    <scope>NUCLEOTIDE SEQUENCE [LARGE SCALE GENOMIC DNA]</scope>
    <source>
        <strain evidence="1 2">Z-2</strain>
    </source>
</reference>
<gene>
    <name evidence="1" type="ORF">RD149_24650</name>
</gene>
<keyword evidence="2" id="KW-1185">Reference proteome</keyword>
<proteinExistence type="predicted"/>
<dbReference type="RefSeq" id="WP_310952586.1">
    <property type="nucleotide sequence ID" value="NZ_JAVLUS010000041.1"/>
</dbReference>
<evidence type="ECO:0000313" key="1">
    <source>
        <dbReference type="EMBL" id="MDS1116927.1"/>
    </source>
</evidence>
<dbReference type="EMBL" id="JAVLUS010000041">
    <property type="protein sequence ID" value="MDS1116927.1"/>
    <property type="molecule type" value="Genomic_DNA"/>
</dbReference>
<sequence length="79" mass="8078">MRTEIHGPNPASGDTPRLQLRQVIDLRGASDAELAVASALLNHAYGTWSGKVAGPNGGGSVIFLRGGGDAGRVSLPRSV</sequence>
<protein>
    <submittedName>
        <fullName evidence="1">Uncharacterized protein</fullName>
    </submittedName>
</protein>
<feature type="non-terminal residue" evidence="1">
    <location>
        <position position="79"/>
    </location>
</feature>
<comment type="caution">
    <text evidence="1">The sequence shown here is derived from an EMBL/GenBank/DDBJ whole genome shotgun (WGS) entry which is preliminary data.</text>
</comment>